<protein>
    <submittedName>
        <fullName evidence="2">Uncharacterized protein</fullName>
    </submittedName>
</protein>
<gene>
    <name evidence="2" type="ordered locus">MULP_087</name>
</gene>
<evidence type="ECO:0000256" key="1">
    <source>
        <dbReference type="SAM" id="MobiDB-lite"/>
    </source>
</evidence>
<evidence type="ECO:0000313" key="3">
    <source>
        <dbReference type="Proteomes" id="UP000011157"/>
    </source>
</evidence>
<dbReference type="EMBL" id="EU271968">
    <property type="protein sequence ID" value="ACA57634.1"/>
    <property type="molecule type" value="Genomic_DNA"/>
</dbReference>
<reference evidence="3" key="2">
    <citation type="journal article" date="2013" name="J. Bacteriol.">
        <title>Complete Genome Sequence of the Frog Pathogen Mycobacterium ulcerans Ecovar Liflandii.</title>
        <authorList>
            <person name="Tobias N.J."/>
            <person name="Doig K.D."/>
            <person name="Medema M.H."/>
            <person name="Chen H."/>
            <person name="Haring V."/>
            <person name="Moore R."/>
            <person name="Seemann T."/>
            <person name="Stinear T.P."/>
        </authorList>
    </citation>
    <scope>NUCLEOTIDE SEQUENCE</scope>
    <source>
        <strain evidence="3">128FXT</strain>
    </source>
</reference>
<keyword evidence="3" id="KW-1185">Reference proteome</keyword>
<name>B6CLZ7_MYCL1</name>
<feature type="region of interest" description="Disordered" evidence="1">
    <location>
        <begin position="130"/>
        <end position="174"/>
    </location>
</feature>
<dbReference type="KEGG" id="mli:MULP_087"/>
<organism evidence="2 3">
    <name type="scientific">Mycobacterium liflandii (strain 128FXT)</name>
    <dbReference type="NCBI Taxonomy" id="459424"/>
    <lineage>
        <taxon>Bacteria</taxon>
        <taxon>Bacillati</taxon>
        <taxon>Actinomycetota</taxon>
        <taxon>Actinomycetes</taxon>
        <taxon>Mycobacteriales</taxon>
        <taxon>Mycobacteriaceae</taxon>
        <taxon>Mycobacterium</taxon>
        <taxon>Mycobacterium ulcerans group</taxon>
    </lineage>
</organism>
<dbReference type="AlphaFoldDB" id="B6CLZ7"/>
<geneLocation type="plasmid" evidence="2 3">
    <name>pMUM002</name>
</geneLocation>
<keyword evidence="2" id="KW-0614">Plasmid</keyword>
<accession>B6CLZ7</accession>
<proteinExistence type="predicted"/>
<dbReference type="PATRIC" id="fig|459424.11.peg.6035"/>
<reference evidence="2 3" key="1">
    <citation type="journal article" date="2008" name="BMC Genomics">
        <title>Deciphering the genetic basis for polyketide variation among mycobacteria producing mycolactones.</title>
        <authorList>
            <person name="Pidot S.J."/>
            <person name="Hong H."/>
            <person name="Seemann T."/>
            <person name="Porter J.L."/>
            <person name="Yip M.J."/>
            <person name="Men A."/>
            <person name="Johnson M."/>
            <person name="Wilson P."/>
            <person name="Davies J.K."/>
            <person name="Leadlay P.F."/>
            <person name="Stinear T.P."/>
        </authorList>
    </citation>
    <scope>NUCLEOTIDE SEQUENCE [LARGE SCALE GENOMIC DNA]</scope>
    <source>
        <strain evidence="2 3">128FXT</strain>
    </source>
</reference>
<dbReference type="HOGENOM" id="CLU_1401157_0_0_11"/>
<sequence length="174" mass="18517">MGAIIIALAVLIAVRRGSKRHQALLEQRESHHRELRDRERHAQAIERCWQRLVWVVETAGIEPAAAEGAALGLGPELALEVLRGILRDAEHLADDTLIKAAAVHLNQFALVLSQQGGPLAELAAAQPAAAGETPAVAEVDKSIPGSETPSAAPAGGVQPSGKAQVAVKQRRWRR</sequence>
<evidence type="ECO:0000313" key="2">
    <source>
        <dbReference type="EMBL" id="ACA57634.1"/>
    </source>
</evidence>
<dbReference type="Proteomes" id="UP000011157">
    <property type="component" value="Plasmid pMUM002"/>
</dbReference>